<dbReference type="Proteomes" id="UP000033121">
    <property type="component" value="Unassembled WGS sequence"/>
</dbReference>
<proteinExistence type="predicted"/>
<evidence type="ECO:0000313" key="1">
    <source>
        <dbReference type="EMBL" id="GAO42323.1"/>
    </source>
</evidence>
<accession>A0A0E9MXT2</accession>
<dbReference type="STRING" id="1220578.FPE01S_01_13370"/>
<evidence type="ECO:0000313" key="2">
    <source>
        <dbReference type="Proteomes" id="UP000033121"/>
    </source>
</evidence>
<reference evidence="1 2" key="1">
    <citation type="submission" date="2015-04" db="EMBL/GenBank/DDBJ databases">
        <title>Whole genome shotgun sequence of Flavihumibacter petaseus NBRC 106054.</title>
        <authorList>
            <person name="Miyazawa S."/>
            <person name="Hosoyama A."/>
            <person name="Hashimoto M."/>
            <person name="Noguchi M."/>
            <person name="Tsuchikane K."/>
            <person name="Ohji S."/>
            <person name="Yamazoe A."/>
            <person name="Ichikawa N."/>
            <person name="Kimura A."/>
            <person name="Fujita N."/>
        </authorList>
    </citation>
    <scope>NUCLEOTIDE SEQUENCE [LARGE SCALE GENOMIC DNA]</scope>
    <source>
        <strain evidence="1 2">NBRC 106054</strain>
    </source>
</reference>
<dbReference type="EMBL" id="BBWV01000001">
    <property type="protein sequence ID" value="GAO42323.1"/>
    <property type="molecule type" value="Genomic_DNA"/>
</dbReference>
<name>A0A0E9MXT2_9BACT</name>
<dbReference type="InterPro" id="IPR045390">
    <property type="entry name" value="ABC-3C_MC3"/>
</dbReference>
<organism evidence="1 2">
    <name type="scientific">Flavihumibacter petaseus NBRC 106054</name>
    <dbReference type="NCBI Taxonomy" id="1220578"/>
    <lineage>
        <taxon>Bacteria</taxon>
        <taxon>Pseudomonadati</taxon>
        <taxon>Bacteroidota</taxon>
        <taxon>Chitinophagia</taxon>
        <taxon>Chitinophagales</taxon>
        <taxon>Chitinophagaceae</taxon>
        <taxon>Flavihumibacter</taxon>
    </lineage>
</organism>
<gene>
    <name evidence="1" type="ORF">FPE01S_01_13370</name>
</gene>
<comment type="caution">
    <text evidence="1">The sequence shown here is derived from an EMBL/GenBank/DDBJ whole genome shotgun (WGS) entry which is preliminary data.</text>
</comment>
<dbReference type="Pfam" id="PF20131">
    <property type="entry name" value="MC3"/>
    <property type="match status" value="1"/>
</dbReference>
<sequence>MPGKFIYNNEALASVVLIEYISKKETIELGNTLLVLPFLLHDPTLKKLSGKALLRSVEEIHASFPELLIGFNQRYKEFLPLSVNAMGILMESHMVKLEGGVIAYKSHAFIPAKQGGDRYAKILTAIDKLIGMFGDDSSSSLYYKLGVQL</sequence>
<dbReference type="OrthoDB" id="1492989at2"/>
<dbReference type="AlphaFoldDB" id="A0A0E9MXT2"/>
<protein>
    <submittedName>
        <fullName evidence="1">Uncharacterized protein</fullName>
    </submittedName>
</protein>
<dbReference type="RefSeq" id="WP_157473916.1">
    <property type="nucleotide sequence ID" value="NZ_BBWV01000001.1"/>
</dbReference>
<keyword evidence="2" id="KW-1185">Reference proteome</keyword>